<proteinExistence type="predicted"/>
<organism evidence="3 4">
    <name type="scientific">Chenggangzhangella methanolivorans</name>
    <dbReference type="NCBI Taxonomy" id="1437009"/>
    <lineage>
        <taxon>Bacteria</taxon>
        <taxon>Pseudomonadati</taxon>
        <taxon>Pseudomonadota</taxon>
        <taxon>Alphaproteobacteria</taxon>
        <taxon>Hyphomicrobiales</taxon>
        <taxon>Methylopilaceae</taxon>
        <taxon>Chenggangzhangella</taxon>
    </lineage>
</organism>
<name>A0A9E6RBF1_9HYPH</name>
<feature type="signal peptide" evidence="2">
    <location>
        <begin position="1"/>
        <end position="18"/>
    </location>
</feature>
<feature type="compositionally biased region" description="Low complexity" evidence="1">
    <location>
        <begin position="81"/>
        <end position="102"/>
    </location>
</feature>
<keyword evidence="4" id="KW-1185">Reference proteome</keyword>
<keyword evidence="2" id="KW-0732">Signal</keyword>
<accession>A0A9E6RBF1</accession>
<reference evidence="3" key="1">
    <citation type="submission" date="2021-08" db="EMBL/GenBank/DDBJ databases">
        <authorList>
            <person name="Zhang H."/>
            <person name="Xu M."/>
            <person name="Yu Z."/>
            <person name="Yang L."/>
            <person name="Cai Y."/>
        </authorList>
    </citation>
    <scope>NUCLEOTIDE SEQUENCE</scope>
    <source>
        <strain evidence="3">CHL1</strain>
    </source>
</reference>
<gene>
    <name evidence="3" type="ORF">K6K41_27530</name>
</gene>
<dbReference type="AlphaFoldDB" id="A0A9E6RBF1"/>
<protein>
    <submittedName>
        <fullName evidence="3">Uncharacterized protein</fullName>
    </submittedName>
</protein>
<evidence type="ECO:0000256" key="1">
    <source>
        <dbReference type="SAM" id="MobiDB-lite"/>
    </source>
</evidence>
<feature type="chain" id="PRO_5038847668" evidence="2">
    <location>
        <begin position="19"/>
        <end position="111"/>
    </location>
</feature>
<dbReference type="KEGG" id="cmet:K6K41_27530"/>
<dbReference type="Proteomes" id="UP000825701">
    <property type="component" value="Chromosome"/>
</dbReference>
<dbReference type="RefSeq" id="WP_261403385.1">
    <property type="nucleotide sequence ID" value="NZ_CP081869.1"/>
</dbReference>
<sequence length="111" mass="10970">MALALLAVFVVCAVPAQAAEGDKRTFDAVQPPEGDANTPPRDADRQQSGGAQTAPMPKDAMPVAPQVSDPREAGGNQGVKQAPSQQAAPEGGGAQPQNAAPNAGPPAPAGP</sequence>
<feature type="region of interest" description="Disordered" evidence="1">
    <location>
        <begin position="17"/>
        <end position="111"/>
    </location>
</feature>
<evidence type="ECO:0000313" key="3">
    <source>
        <dbReference type="EMBL" id="QZO00219.1"/>
    </source>
</evidence>
<evidence type="ECO:0000256" key="2">
    <source>
        <dbReference type="SAM" id="SignalP"/>
    </source>
</evidence>
<evidence type="ECO:0000313" key="4">
    <source>
        <dbReference type="Proteomes" id="UP000825701"/>
    </source>
</evidence>
<dbReference type="EMBL" id="CP081869">
    <property type="protein sequence ID" value="QZO00219.1"/>
    <property type="molecule type" value="Genomic_DNA"/>
</dbReference>